<feature type="region of interest" description="Disordered" evidence="1">
    <location>
        <begin position="121"/>
        <end position="189"/>
    </location>
</feature>
<protein>
    <submittedName>
        <fullName evidence="2">Uncharacterized protein</fullName>
    </submittedName>
</protein>
<evidence type="ECO:0000313" key="3">
    <source>
        <dbReference type="Proteomes" id="UP001217089"/>
    </source>
</evidence>
<reference evidence="2 3" key="1">
    <citation type="submission" date="2022-12" db="EMBL/GenBank/DDBJ databases">
        <title>Chromosome-level genome of Tegillarca granosa.</title>
        <authorList>
            <person name="Kim J."/>
        </authorList>
    </citation>
    <scope>NUCLEOTIDE SEQUENCE [LARGE SCALE GENOMIC DNA]</scope>
    <source>
        <strain evidence="2">Teg-2019</strain>
        <tissue evidence="2">Adductor muscle</tissue>
    </source>
</reference>
<dbReference type="EMBL" id="JARBDR010000496">
    <property type="protein sequence ID" value="KAJ8311358.1"/>
    <property type="molecule type" value="Genomic_DNA"/>
</dbReference>
<feature type="region of interest" description="Disordered" evidence="1">
    <location>
        <begin position="601"/>
        <end position="694"/>
    </location>
</feature>
<feature type="region of interest" description="Disordered" evidence="1">
    <location>
        <begin position="528"/>
        <end position="562"/>
    </location>
</feature>
<keyword evidence="3" id="KW-1185">Reference proteome</keyword>
<feature type="region of interest" description="Disordered" evidence="1">
    <location>
        <begin position="451"/>
        <end position="485"/>
    </location>
</feature>
<dbReference type="Pfam" id="PF12496">
    <property type="entry name" value="BNIP2"/>
    <property type="match status" value="1"/>
</dbReference>
<gene>
    <name evidence="2" type="ORF">KUTeg_010713</name>
</gene>
<accession>A0ABQ9F1T3</accession>
<feature type="compositionally biased region" description="Polar residues" evidence="1">
    <location>
        <begin position="159"/>
        <end position="189"/>
    </location>
</feature>
<evidence type="ECO:0000313" key="2">
    <source>
        <dbReference type="EMBL" id="KAJ8311358.1"/>
    </source>
</evidence>
<feature type="compositionally biased region" description="Polar residues" evidence="1">
    <location>
        <begin position="545"/>
        <end position="558"/>
    </location>
</feature>
<feature type="compositionally biased region" description="Basic and acidic residues" evidence="1">
    <location>
        <begin position="475"/>
        <end position="484"/>
    </location>
</feature>
<feature type="compositionally biased region" description="Polar residues" evidence="1">
    <location>
        <begin position="460"/>
        <end position="469"/>
    </location>
</feature>
<feature type="compositionally biased region" description="Polar residues" evidence="1">
    <location>
        <begin position="122"/>
        <end position="134"/>
    </location>
</feature>
<sequence>MPFTPHNSFVDSTLPRFTNNDAFDASLLQDKLEGIQTVVPSSGKIMTVVSEKLSTKSLDSVLDNTVKTAVTINSGDDTGNPTSMPFAQKTFTLQSSELETLDLESSTENVVARNLAREMVNDSLNRSTSEFSDAQNDDSDEKGPSGGNHGNQPGPNQSHNHGSKNSDSKNGTENMSDSQNSSTGNPSQNIEDAMFSLAGEIIQDALESFPDERSPVIKEALNRWSLDELVDTRSNGDDISIHQPVTTDVNNLKKDLHKTPSSSSLTIETDYLPKVDPYHGNLNILGDSVEVVENTSFRKMSQEAVDLEVNEVLQKYGKNKEEANENQQGIFVNFAEHVAEDVLTSAIDTAACQKAQVLCSPESDTTETSDFSSTTTTEGSYRVNDSVLSSPDNIPEFPLDSTQDGDNKSKMEITENDLLQEETFKSVENQDTQMVPQISISNESLSSCTGAHTDIPGLEINTTSKSLSQNKEKKRKESWDKSHDTYSFNSVNTTTILSESNMDSSLKEDSSKTENLLGVKNKEVYQTTAGRISLPSDSAGELESPRTQGSEVKFSSGSHDPILEESKTQVGKMIARADNLIAQVDATLAFLNADDPCMDVFTENSDESQKPPANMTRRKHPSSSSTDGKEKFKEIEFTEEWQDDDIPGMPQEEEDSTDSSDDDDDDASTCSDDSTKNKPNDTPITTPSQPIPEFTAEEEYKEAKHWRGVEVGGKQRKIDLRVIEPYKKVLSHGGLLI</sequence>
<feature type="compositionally biased region" description="Basic and acidic residues" evidence="1">
    <location>
        <begin position="627"/>
        <end position="636"/>
    </location>
</feature>
<comment type="caution">
    <text evidence="2">The sequence shown here is derived from an EMBL/GenBank/DDBJ whole genome shotgun (WGS) entry which is preliminary data.</text>
</comment>
<feature type="compositionally biased region" description="Low complexity" evidence="1">
    <location>
        <begin position="362"/>
        <end position="378"/>
    </location>
</feature>
<feature type="compositionally biased region" description="Acidic residues" evidence="1">
    <location>
        <begin position="637"/>
        <end position="667"/>
    </location>
</feature>
<evidence type="ECO:0000256" key="1">
    <source>
        <dbReference type="SAM" id="MobiDB-lite"/>
    </source>
</evidence>
<organism evidence="2 3">
    <name type="scientific">Tegillarca granosa</name>
    <name type="common">Malaysian cockle</name>
    <name type="synonym">Anadara granosa</name>
    <dbReference type="NCBI Taxonomy" id="220873"/>
    <lineage>
        <taxon>Eukaryota</taxon>
        <taxon>Metazoa</taxon>
        <taxon>Spiralia</taxon>
        <taxon>Lophotrochozoa</taxon>
        <taxon>Mollusca</taxon>
        <taxon>Bivalvia</taxon>
        <taxon>Autobranchia</taxon>
        <taxon>Pteriomorphia</taxon>
        <taxon>Arcoida</taxon>
        <taxon>Arcoidea</taxon>
        <taxon>Arcidae</taxon>
        <taxon>Tegillarca</taxon>
    </lineage>
</organism>
<proteinExistence type="predicted"/>
<feature type="region of interest" description="Disordered" evidence="1">
    <location>
        <begin position="358"/>
        <end position="409"/>
    </location>
</feature>
<name>A0ABQ9F1T3_TEGGR</name>
<dbReference type="Proteomes" id="UP001217089">
    <property type="component" value="Unassembled WGS sequence"/>
</dbReference>
<dbReference type="InterPro" id="IPR022181">
    <property type="entry name" value="Bcl2-/adenovirus-E1B"/>
</dbReference>